<dbReference type="InterPro" id="IPR029058">
    <property type="entry name" value="AB_hydrolase_fold"/>
</dbReference>
<evidence type="ECO:0000313" key="5">
    <source>
        <dbReference type="EMBL" id="XBH12951.1"/>
    </source>
</evidence>
<proteinExistence type="predicted"/>
<evidence type="ECO:0000256" key="1">
    <source>
        <dbReference type="ARBA" id="ARBA00022679"/>
    </source>
</evidence>
<dbReference type="RefSeq" id="WP_348269609.1">
    <property type="nucleotide sequence ID" value="NZ_CP121195.1"/>
</dbReference>
<name>A0AAU7D6C6_9BACT</name>
<dbReference type="GO" id="GO:0009086">
    <property type="term" value="P:methionine biosynthetic process"/>
    <property type="evidence" value="ECO:0007669"/>
    <property type="project" value="TreeGrafter"/>
</dbReference>
<feature type="active site" evidence="2">
    <location>
        <position position="315"/>
    </location>
</feature>
<feature type="chain" id="PRO_5043358098" evidence="3">
    <location>
        <begin position="31"/>
        <end position="368"/>
    </location>
</feature>
<feature type="active site" description="Nucleophile" evidence="2">
    <location>
        <position position="173"/>
    </location>
</feature>
<protein>
    <submittedName>
        <fullName evidence="5">Alpha/beta fold hydrolase</fullName>
    </submittedName>
</protein>
<dbReference type="PANTHER" id="PTHR32268:SF11">
    <property type="entry name" value="HOMOSERINE O-ACETYLTRANSFERASE"/>
    <property type="match status" value="1"/>
</dbReference>
<evidence type="ECO:0000259" key="4">
    <source>
        <dbReference type="Pfam" id="PF00561"/>
    </source>
</evidence>
<keyword evidence="1" id="KW-0808">Transferase</keyword>
<dbReference type="InterPro" id="IPR008220">
    <property type="entry name" value="HAT_MetX-like"/>
</dbReference>
<dbReference type="InterPro" id="IPR000073">
    <property type="entry name" value="AB_hydrolase_1"/>
</dbReference>
<dbReference type="SUPFAM" id="SSF53474">
    <property type="entry name" value="alpha/beta-Hydrolases"/>
    <property type="match status" value="1"/>
</dbReference>
<feature type="active site" evidence="2">
    <location>
        <position position="349"/>
    </location>
</feature>
<dbReference type="GO" id="GO:0009092">
    <property type="term" value="P:homoserine metabolic process"/>
    <property type="evidence" value="ECO:0007669"/>
    <property type="project" value="TreeGrafter"/>
</dbReference>
<dbReference type="Pfam" id="PF00561">
    <property type="entry name" value="Abhydrolase_1"/>
    <property type="match status" value="1"/>
</dbReference>
<dbReference type="Gene3D" id="3.40.50.1820">
    <property type="entry name" value="alpha/beta hydrolase"/>
    <property type="match status" value="1"/>
</dbReference>
<dbReference type="NCBIfam" id="NF005071">
    <property type="entry name" value="PRK06489.1"/>
    <property type="match status" value="1"/>
</dbReference>
<sequence length="368" mass="41188">MTPHFLYAQPAFRVAVLLLAGLLWTRPAAAQTADAWMARAKEGTFTVSHFLFNDGETLPALHLHYRTLGNPHRGPDGHIDNAVLLLHGTGGSSKSLLIPTFADVLFGPGQPLDVQRYYLIFPDDIGHGESSKPSDGLHMHFPRYDYDDMVRAQHLLVQDGLHVDHLRLIFGTSMGCMHTFLWGVTYPGYADALAAFACLTLPIAGRNLMWRSMAMEDIRNDPAWHGGEYKSEPVAGLRAESSLFLIATSSALQLQKRYPTRQQTQNYTDQYLGQSVHSIDANDCLYYLDASRSYDPSAQLGRITVPVLWVNSADDFINPPDLGIVQQEARRMPNARFVLLPITPETHGHLTFNYAAVWQQYLAELLKR</sequence>
<keyword evidence="3" id="KW-0732">Signal</keyword>
<organism evidence="5">
    <name type="scientific">Edaphobacter paludis</name>
    <dbReference type="NCBI Taxonomy" id="3035702"/>
    <lineage>
        <taxon>Bacteria</taxon>
        <taxon>Pseudomonadati</taxon>
        <taxon>Acidobacteriota</taxon>
        <taxon>Terriglobia</taxon>
        <taxon>Terriglobales</taxon>
        <taxon>Acidobacteriaceae</taxon>
        <taxon>Edaphobacter</taxon>
    </lineage>
</organism>
<dbReference type="GO" id="GO:0016787">
    <property type="term" value="F:hydrolase activity"/>
    <property type="evidence" value="ECO:0007669"/>
    <property type="project" value="UniProtKB-KW"/>
</dbReference>
<feature type="signal peptide" evidence="3">
    <location>
        <begin position="1"/>
        <end position="30"/>
    </location>
</feature>
<gene>
    <name evidence="5" type="ORF">P8936_14810</name>
</gene>
<dbReference type="EMBL" id="CP121195">
    <property type="protein sequence ID" value="XBH12951.1"/>
    <property type="molecule type" value="Genomic_DNA"/>
</dbReference>
<feature type="domain" description="AB hydrolase-1" evidence="4">
    <location>
        <begin position="81"/>
        <end position="338"/>
    </location>
</feature>
<keyword evidence="5" id="KW-0378">Hydrolase</keyword>
<accession>A0AAU7D6C6</accession>
<dbReference type="GO" id="GO:0004414">
    <property type="term" value="F:homoserine O-acetyltransferase activity"/>
    <property type="evidence" value="ECO:0007669"/>
    <property type="project" value="TreeGrafter"/>
</dbReference>
<evidence type="ECO:0000256" key="2">
    <source>
        <dbReference type="PIRSR" id="PIRSR000443-1"/>
    </source>
</evidence>
<evidence type="ECO:0000256" key="3">
    <source>
        <dbReference type="SAM" id="SignalP"/>
    </source>
</evidence>
<reference evidence="5" key="1">
    <citation type="submission" date="2023-03" db="EMBL/GenBank/DDBJ databases">
        <title>Edaphobacter sp.</title>
        <authorList>
            <person name="Huber K.J."/>
            <person name="Papendorf J."/>
            <person name="Pilke C."/>
            <person name="Bunk B."/>
            <person name="Sproeer C."/>
            <person name="Pester M."/>
        </authorList>
    </citation>
    <scope>NUCLEOTIDE SEQUENCE</scope>
    <source>
        <strain evidence="5">DSM 109920</strain>
    </source>
</reference>
<dbReference type="AlphaFoldDB" id="A0AAU7D6C6"/>
<dbReference type="PIRSF" id="PIRSF000443">
    <property type="entry name" value="Homoser_Ac_trans"/>
    <property type="match status" value="1"/>
</dbReference>
<dbReference type="PANTHER" id="PTHR32268">
    <property type="entry name" value="HOMOSERINE O-ACETYLTRANSFERASE"/>
    <property type="match status" value="1"/>
</dbReference>